<accession>A0A4R9JLR6</accession>
<feature type="domain" description="LamG-like jellyroll fold" evidence="4">
    <location>
        <begin position="644"/>
        <end position="771"/>
    </location>
</feature>
<dbReference type="PANTHER" id="PTHR46388">
    <property type="entry name" value="NHL REPEAT-CONTAINING PROTEIN 2"/>
    <property type="match status" value="1"/>
</dbReference>
<evidence type="ECO:0000313" key="6">
    <source>
        <dbReference type="Proteomes" id="UP000298125"/>
    </source>
</evidence>
<dbReference type="Proteomes" id="UP000298125">
    <property type="component" value="Unassembled WGS sequence"/>
</dbReference>
<evidence type="ECO:0000313" key="5">
    <source>
        <dbReference type="EMBL" id="TGL45610.1"/>
    </source>
</evidence>
<dbReference type="InterPro" id="IPR011042">
    <property type="entry name" value="6-blade_b-propeller_TolB-like"/>
</dbReference>
<dbReference type="PROSITE" id="PS51257">
    <property type="entry name" value="PROKAR_LIPOPROTEIN"/>
    <property type="match status" value="1"/>
</dbReference>
<keyword evidence="1 3" id="KW-0732">Signal</keyword>
<dbReference type="AlphaFoldDB" id="A0A4R9JLR6"/>
<evidence type="ECO:0000259" key="4">
    <source>
        <dbReference type="SMART" id="SM00560"/>
    </source>
</evidence>
<proteinExistence type="predicted"/>
<organism evidence="5 6">
    <name type="scientific">Leptospira perdikensis</name>
    <dbReference type="NCBI Taxonomy" id="2484948"/>
    <lineage>
        <taxon>Bacteria</taxon>
        <taxon>Pseudomonadati</taxon>
        <taxon>Spirochaetota</taxon>
        <taxon>Spirochaetia</taxon>
        <taxon>Leptospirales</taxon>
        <taxon>Leptospiraceae</taxon>
        <taxon>Leptospira</taxon>
    </lineage>
</organism>
<evidence type="ECO:0000256" key="3">
    <source>
        <dbReference type="SAM" id="SignalP"/>
    </source>
</evidence>
<comment type="caution">
    <text evidence="5">The sequence shown here is derived from an EMBL/GenBank/DDBJ whole genome shotgun (WGS) entry which is preliminary data.</text>
</comment>
<dbReference type="Pfam" id="PF13385">
    <property type="entry name" value="Laminin_G_3"/>
    <property type="match status" value="2"/>
</dbReference>
<feature type="chain" id="PRO_5020614306" evidence="3">
    <location>
        <begin position="23"/>
        <end position="1231"/>
    </location>
</feature>
<gene>
    <name evidence="5" type="ORF">EHQ49_01010</name>
</gene>
<dbReference type="SUPFAM" id="SSF49899">
    <property type="entry name" value="Concanavalin A-like lectins/glucanases"/>
    <property type="match status" value="3"/>
</dbReference>
<dbReference type="InterPro" id="IPR006558">
    <property type="entry name" value="LamG-like"/>
</dbReference>
<evidence type="ECO:0000256" key="2">
    <source>
        <dbReference type="ARBA" id="ARBA00023157"/>
    </source>
</evidence>
<keyword evidence="2" id="KW-1015">Disulfide bond</keyword>
<sequence>MKRFTLAFVFLFLASCGLPSLQRSPLDFLAFLRFFTGPQFTGHSIGGAVSGLLSGTSVTLTNNQESITVSSDGNFVFPTKLSSGQSYDVSFVTNGAGLACSITNAQGVVQSSNITNVSITCGLGANFYEVGVNVSGLSGTISVQNGAETLNIATTGLTKFTTLAATGSNYAVTITSQPGGSICTFDDPTLTVGTMAAANVTLFITCVSGYIVGGNIHPTPSSDLGTSLIGRKTFIRTRVGSYPTNAGGGGAITGGAVPTAGPTVARFNGPSMIATDGNFIYLADSMNAVIRKIDKSNGTTTILAGGNSGGGTVCPGTVTTNCQDGVGTAAQFNGITGLTTNGNNLFILESAGRRIRKVNLATSVVSTFAGSGSAASADNVSGILASFNNPSSITIFNGSLYVVDRGNCTIREINPTTTAVTTIAGGATLCSFADNTTGTNARFVSPITAIGLGGFLYITDLGAGGGHKIRRLSLSGTNAVDTIAGDGVQASTDGIGTAAQFNDPHGLTTDGTNLFISEWSGHKVRHLNLSTNKVTTLVGSNSGYADNTGGNGFLNFPGYLLSDGINIYIADSGNHSLRYLEPSELLRYTYDGNTNDSIGTNNGLVTGAPTPTMDENGLASGAYEFHGGGEFIQSTSNINPVITDNLTISAWVYPSGGVSTQFIFYNGLGGSNGYGLTFDGSTRSLGVSLGAVAGSGNTTMKLPLNQWSHVVLTRNATNWKIYFNGKVDSLIFTVNPNPPANSFKVGDAGNGFFFRGKISDVRFFNGALDNDEIQKLGIQVPSGLVSYFPLNGNAKDYGSAGNNLNISGAATTTDRSGHPNGAYYFNGASFMQKLSPSGLPVGNNPRTICAWFNKSSSLGEYIVGYGSFTTSQGNGLVVSDTVTGMFGVADDVTTFHEGFRNQWMHLCGTYNSTTTEVYENGVLRTSGPKSWSTVPGPSLEVGRRLDGIANFTGDLDEIRIYDRVLSLSEIRALSGHYPTQVSSWNQTPASSSLKLFLMPEAASFGPGLCQTTTNCVGVLDDRSGNGLHVSQGLGVQQPMFNATGINGSKSLRFTDVTGTFLSRACTPELNTASNSIFAVFNDMQGGGSDGIFHNGDTGKLLYLPDGGGGSLLTMFDLQSGTPRLYSNASYSAVNENILMSLDHNGTTGNLYKGGTFASSTSSGPPAYNCSSGTLDIGRYFYGGLPPFDGDYLEGFLGDLIYFDQVLSTADRHIVECYLSNKYNLPVSHPCP</sequence>
<name>A0A4R9JLR6_9LEPT</name>
<reference evidence="5" key="1">
    <citation type="journal article" date="2019" name="PLoS Negl. Trop. Dis.">
        <title>Revisiting the worldwide diversity of Leptospira species in the environment.</title>
        <authorList>
            <person name="Vincent A.T."/>
            <person name="Schiettekatte O."/>
            <person name="Bourhy P."/>
            <person name="Veyrier F.J."/>
            <person name="Picardeau M."/>
        </authorList>
    </citation>
    <scope>NUCLEOTIDE SEQUENCE [LARGE SCALE GENOMIC DNA]</scope>
    <source>
        <strain evidence="5">201702692</strain>
    </source>
</reference>
<dbReference type="RefSeq" id="WP_135575477.1">
    <property type="nucleotide sequence ID" value="NZ_RQGA01000002.1"/>
</dbReference>
<dbReference type="InterPro" id="IPR013320">
    <property type="entry name" value="ConA-like_dom_sf"/>
</dbReference>
<dbReference type="OrthoDB" id="9774579at2"/>
<evidence type="ECO:0000256" key="1">
    <source>
        <dbReference type="ARBA" id="ARBA00022729"/>
    </source>
</evidence>
<dbReference type="Gene3D" id="2.60.120.200">
    <property type="match status" value="2"/>
</dbReference>
<dbReference type="SUPFAM" id="SSF63825">
    <property type="entry name" value="YWTD domain"/>
    <property type="match status" value="1"/>
</dbReference>
<dbReference type="Gene3D" id="2.120.10.30">
    <property type="entry name" value="TolB, C-terminal domain"/>
    <property type="match status" value="3"/>
</dbReference>
<dbReference type="PANTHER" id="PTHR46388:SF2">
    <property type="entry name" value="NHL REPEAT-CONTAINING PROTEIN 2"/>
    <property type="match status" value="1"/>
</dbReference>
<protein>
    <submittedName>
        <fullName evidence="5">Concanavalin</fullName>
    </submittedName>
</protein>
<dbReference type="EMBL" id="RQGA01000002">
    <property type="protein sequence ID" value="TGL45610.1"/>
    <property type="molecule type" value="Genomic_DNA"/>
</dbReference>
<dbReference type="SMART" id="SM00560">
    <property type="entry name" value="LamGL"/>
    <property type="match status" value="1"/>
</dbReference>
<keyword evidence="6" id="KW-1185">Reference proteome</keyword>
<feature type="signal peptide" evidence="3">
    <location>
        <begin position="1"/>
        <end position="22"/>
    </location>
</feature>